<dbReference type="NCBIfam" id="NF002634">
    <property type="entry name" value="PRK02304.1-3"/>
    <property type="match status" value="1"/>
</dbReference>
<evidence type="ECO:0000256" key="2">
    <source>
        <dbReference type="ARBA" id="ARBA00003968"/>
    </source>
</evidence>
<dbReference type="Gene3D" id="3.40.50.2020">
    <property type="match status" value="1"/>
</dbReference>
<name>A0ABN5V414_9BIFI</name>
<dbReference type="InterPro" id="IPR029057">
    <property type="entry name" value="PRTase-like"/>
</dbReference>
<protein>
    <recommendedName>
        <fullName evidence="6 11">Adenine phosphoribosyltransferase</fullName>
        <shortName evidence="11">APRT</shortName>
        <ecNumber evidence="6 11">2.4.2.7</ecNumber>
    </recommendedName>
</protein>
<dbReference type="GO" id="GO:0016757">
    <property type="term" value="F:glycosyltransferase activity"/>
    <property type="evidence" value="ECO:0007669"/>
    <property type="project" value="UniProtKB-KW"/>
</dbReference>
<dbReference type="InterPro" id="IPR000836">
    <property type="entry name" value="PRTase_dom"/>
</dbReference>
<dbReference type="NCBIfam" id="TIGR01090">
    <property type="entry name" value="apt"/>
    <property type="match status" value="1"/>
</dbReference>
<accession>A0ABN5V414</accession>
<keyword evidence="7 11" id="KW-0963">Cytoplasm</keyword>
<evidence type="ECO:0000259" key="12">
    <source>
        <dbReference type="Pfam" id="PF00156"/>
    </source>
</evidence>
<dbReference type="Proteomes" id="UP000035061">
    <property type="component" value="Chromosome"/>
</dbReference>
<keyword evidence="14" id="KW-1185">Reference proteome</keyword>
<comment type="function">
    <text evidence="2 11">Catalyzes a salvage reaction resulting in the formation of AMP, that is energically less costly than de novo synthesis.</text>
</comment>
<dbReference type="EC" id="2.4.2.7" evidence="6 11"/>
<gene>
    <name evidence="11" type="primary">apt</name>
    <name evidence="13" type="ORF">BBCT_0967</name>
</gene>
<dbReference type="EMBL" id="AP012325">
    <property type="protein sequence ID" value="BAR01935.1"/>
    <property type="molecule type" value="Genomic_DNA"/>
</dbReference>
<comment type="subunit">
    <text evidence="11">Homodimer.</text>
</comment>
<reference evidence="13 14" key="1">
    <citation type="submission" date="2012-02" db="EMBL/GenBank/DDBJ databases">
        <title>Complete genome sequence of Bifidobacterium catenulatum JCM 1194.</title>
        <authorList>
            <person name="Toh H."/>
            <person name="Oshima K."/>
            <person name="Morita H."/>
            <person name="Hattori M."/>
        </authorList>
    </citation>
    <scope>NUCLEOTIDE SEQUENCE [LARGE SCALE GENOMIC DNA]</scope>
    <source>
        <strain evidence="13 14">JCM 1194</strain>
    </source>
</reference>
<evidence type="ECO:0000256" key="7">
    <source>
        <dbReference type="ARBA" id="ARBA00022490"/>
    </source>
</evidence>
<dbReference type="SUPFAM" id="SSF53271">
    <property type="entry name" value="PRTase-like"/>
    <property type="match status" value="1"/>
</dbReference>
<keyword evidence="10 11" id="KW-0660">Purine salvage</keyword>
<evidence type="ECO:0000256" key="1">
    <source>
        <dbReference type="ARBA" id="ARBA00000868"/>
    </source>
</evidence>
<sequence>MGFSPFFFASKSYNAKCRILKEKETTAMASTDITVSGLSRVGAENAEYLISKIRTIPGFPKEGILFRDFMPVLADARAFGVLLDALEAALPVNPHDFDAVAGLEARGFLFGPALAARLGKGFIAVRKAGKLPPDTVSQNYDLEYGQAAVEIETSAVHEGERVLIVDDLIATGGTANAASTLIEKCGGKVAGFSFVMELTGIDGMKSLQGYPASSLITMPA</sequence>
<evidence type="ECO:0000313" key="14">
    <source>
        <dbReference type="Proteomes" id="UP000035061"/>
    </source>
</evidence>
<keyword evidence="8 11" id="KW-0328">Glycosyltransferase</keyword>
<dbReference type="PANTHER" id="PTHR32315">
    <property type="entry name" value="ADENINE PHOSPHORIBOSYLTRANSFERASE"/>
    <property type="match status" value="1"/>
</dbReference>
<dbReference type="NCBIfam" id="NF002636">
    <property type="entry name" value="PRK02304.1-5"/>
    <property type="match status" value="1"/>
</dbReference>
<evidence type="ECO:0000313" key="13">
    <source>
        <dbReference type="EMBL" id="BAR01935.1"/>
    </source>
</evidence>
<evidence type="ECO:0000256" key="9">
    <source>
        <dbReference type="ARBA" id="ARBA00022679"/>
    </source>
</evidence>
<comment type="catalytic activity">
    <reaction evidence="1 11">
        <text>AMP + diphosphate = 5-phospho-alpha-D-ribose 1-diphosphate + adenine</text>
        <dbReference type="Rhea" id="RHEA:16609"/>
        <dbReference type="ChEBI" id="CHEBI:16708"/>
        <dbReference type="ChEBI" id="CHEBI:33019"/>
        <dbReference type="ChEBI" id="CHEBI:58017"/>
        <dbReference type="ChEBI" id="CHEBI:456215"/>
        <dbReference type="EC" id="2.4.2.7"/>
    </reaction>
</comment>
<evidence type="ECO:0000256" key="5">
    <source>
        <dbReference type="ARBA" id="ARBA00008391"/>
    </source>
</evidence>
<comment type="similarity">
    <text evidence="5 11">Belongs to the purine/pyrimidine phosphoribosyltransferase family.</text>
</comment>
<dbReference type="HAMAP" id="MF_00004">
    <property type="entry name" value="Aden_phosphoribosyltr"/>
    <property type="match status" value="1"/>
</dbReference>
<dbReference type="InterPro" id="IPR050054">
    <property type="entry name" value="UPRTase/APRTase"/>
</dbReference>
<evidence type="ECO:0000256" key="10">
    <source>
        <dbReference type="ARBA" id="ARBA00022726"/>
    </source>
</evidence>
<proteinExistence type="inferred from homology"/>
<evidence type="ECO:0000256" key="3">
    <source>
        <dbReference type="ARBA" id="ARBA00004496"/>
    </source>
</evidence>
<organism evidence="13 14">
    <name type="scientific">Bifidobacterium catenulatum DSM 16992 = JCM 1194 = LMG 11043</name>
    <dbReference type="NCBI Taxonomy" id="566552"/>
    <lineage>
        <taxon>Bacteria</taxon>
        <taxon>Bacillati</taxon>
        <taxon>Actinomycetota</taxon>
        <taxon>Actinomycetes</taxon>
        <taxon>Bifidobacteriales</taxon>
        <taxon>Bifidobacteriaceae</taxon>
        <taxon>Bifidobacterium</taxon>
    </lineage>
</organism>
<keyword evidence="9 11" id="KW-0808">Transferase</keyword>
<evidence type="ECO:0000256" key="11">
    <source>
        <dbReference type="HAMAP-Rule" id="MF_00004"/>
    </source>
</evidence>
<dbReference type="Pfam" id="PF00156">
    <property type="entry name" value="Pribosyltran"/>
    <property type="match status" value="1"/>
</dbReference>
<feature type="domain" description="Phosphoribosyltransferase" evidence="12">
    <location>
        <begin position="97"/>
        <end position="193"/>
    </location>
</feature>
<dbReference type="PANTHER" id="PTHR32315:SF3">
    <property type="entry name" value="ADENINE PHOSPHORIBOSYLTRANSFERASE"/>
    <property type="match status" value="1"/>
</dbReference>
<evidence type="ECO:0000256" key="6">
    <source>
        <dbReference type="ARBA" id="ARBA00011893"/>
    </source>
</evidence>
<comment type="subcellular location">
    <subcellularLocation>
        <location evidence="3 11">Cytoplasm</location>
    </subcellularLocation>
</comment>
<dbReference type="InterPro" id="IPR005764">
    <property type="entry name" value="Ade_phspho_trans"/>
</dbReference>
<evidence type="ECO:0000256" key="8">
    <source>
        <dbReference type="ARBA" id="ARBA00022676"/>
    </source>
</evidence>
<comment type="pathway">
    <text evidence="4 11">Purine metabolism; AMP biosynthesis via salvage pathway; AMP from adenine: step 1/1.</text>
</comment>
<dbReference type="CDD" id="cd06223">
    <property type="entry name" value="PRTases_typeI"/>
    <property type="match status" value="1"/>
</dbReference>
<evidence type="ECO:0000256" key="4">
    <source>
        <dbReference type="ARBA" id="ARBA00004659"/>
    </source>
</evidence>